<accession>A0A199VGI9</accession>
<organism evidence="2 3">
    <name type="scientific">Ananas comosus</name>
    <name type="common">Pineapple</name>
    <name type="synonym">Ananas ananas</name>
    <dbReference type="NCBI Taxonomy" id="4615"/>
    <lineage>
        <taxon>Eukaryota</taxon>
        <taxon>Viridiplantae</taxon>
        <taxon>Streptophyta</taxon>
        <taxon>Embryophyta</taxon>
        <taxon>Tracheophyta</taxon>
        <taxon>Spermatophyta</taxon>
        <taxon>Magnoliopsida</taxon>
        <taxon>Liliopsida</taxon>
        <taxon>Poales</taxon>
        <taxon>Bromeliaceae</taxon>
        <taxon>Bromelioideae</taxon>
        <taxon>Ananas</taxon>
    </lineage>
</organism>
<protein>
    <submittedName>
        <fullName evidence="2">Uncharacterized protein</fullName>
    </submittedName>
</protein>
<dbReference type="EMBL" id="LSRQ01001903">
    <property type="protein sequence ID" value="OAY76128.1"/>
    <property type="molecule type" value="Genomic_DNA"/>
</dbReference>
<sequence length="260" mass="28251">MEWGDILIYEDDGAEGILSRTCTASFIPGRFCGAEQQHANPSLKQLSTASSFPSTSPRIAGSAILSILFRSSTTNPAFHWHNSTSENTRPAISSNSTIPKAYTSHFALGFRFFSDSGAWYGGGAAAAEDEPQGLTPAKGERSGRLLVECIDRLLPNNRADAPGPPSPETSRSSPKSPISGSSSALNRMLLGFTLPCTHFFSWRYASPLATPLAILNRASQFKWNADEPSFPESRETMNHFYPVSEKSFSYYSCSLELFSG</sequence>
<evidence type="ECO:0000256" key="1">
    <source>
        <dbReference type="SAM" id="MobiDB-lite"/>
    </source>
</evidence>
<feature type="region of interest" description="Disordered" evidence="1">
    <location>
        <begin position="155"/>
        <end position="180"/>
    </location>
</feature>
<dbReference type="AlphaFoldDB" id="A0A199VGI9"/>
<comment type="caution">
    <text evidence="2">The sequence shown here is derived from an EMBL/GenBank/DDBJ whole genome shotgun (WGS) entry which is preliminary data.</text>
</comment>
<dbReference type="Proteomes" id="UP000092600">
    <property type="component" value="Unassembled WGS sequence"/>
</dbReference>
<proteinExistence type="predicted"/>
<feature type="compositionally biased region" description="Low complexity" evidence="1">
    <location>
        <begin position="170"/>
        <end position="180"/>
    </location>
</feature>
<evidence type="ECO:0000313" key="3">
    <source>
        <dbReference type="Proteomes" id="UP000092600"/>
    </source>
</evidence>
<gene>
    <name evidence="2" type="ORF">ACMD2_23879</name>
</gene>
<name>A0A199VGI9_ANACO</name>
<evidence type="ECO:0000313" key="2">
    <source>
        <dbReference type="EMBL" id="OAY76128.1"/>
    </source>
</evidence>
<reference evidence="2 3" key="1">
    <citation type="journal article" date="2016" name="DNA Res.">
        <title>The draft genome of MD-2 pineapple using hybrid error correction of long reads.</title>
        <authorList>
            <person name="Redwan R.M."/>
            <person name="Saidin A."/>
            <person name="Kumar S.V."/>
        </authorList>
    </citation>
    <scope>NUCLEOTIDE SEQUENCE [LARGE SCALE GENOMIC DNA]</scope>
    <source>
        <strain evidence="3">cv. MD2</strain>
        <tissue evidence="2">Leaf</tissue>
    </source>
</reference>